<keyword evidence="2" id="KW-0784">Thiamine biosynthesis</keyword>
<comment type="pathway">
    <text evidence="1">Cofactor biosynthesis; thiamine diphosphate biosynthesis.</text>
</comment>
<sequence>MGDKLMAAVQNATTDDIAGCEIYLVTPAISDADAFLPCIGQILSAVPVAAVRLRLEAGAPETLIRAIEILRPAIQNQGVALILDGLPELARQTGCDGVHVDGADVAAARRLIGDSLQLGAFCGTSRDLGMQAGESGADYISFGPFHDTCDETDMALLQWWAEVMELPVVAECGSPEQMLENTALLSQLTRTADFLATGMTGQTQDGQPDALAALLRAIRAAS</sequence>
<dbReference type="SUPFAM" id="SSF51391">
    <property type="entry name" value="Thiamin phosphate synthase"/>
    <property type="match status" value="1"/>
</dbReference>
<dbReference type="EMBL" id="WOSW01000001">
    <property type="protein sequence ID" value="NHO31214.1"/>
    <property type="molecule type" value="Genomic_DNA"/>
</dbReference>
<accession>A0ABX0K6X2</accession>
<dbReference type="Gene3D" id="3.20.20.70">
    <property type="entry name" value="Aldolase class I"/>
    <property type="match status" value="1"/>
</dbReference>
<evidence type="ECO:0000256" key="2">
    <source>
        <dbReference type="ARBA" id="ARBA00022977"/>
    </source>
</evidence>
<name>A0ABX0K6X2_9PROT</name>
<comment type="caution">
    <text evidence="4">The sequence shown here is derived from an EMBL/GenBank/DDBJ whole genome shotgun (WGS) entry which is preliminary data.</text>
</comment>
<dbReference type="PANTHER" id="PTHR20857">
    <property type="entry name" value="THIAMINE-PHOSPHATE PYROPHOSPHORYLASE"/>
    <property type="match status" value="1"/>
</dbReference>
<dbReference type="InterPro" id="IPR036206">
    <property type="entry name" value="ThiamineP_synth_sf"/>
</dbReference>
<dbReference type="InterPro" id="IPR013785">
    <property type="entry name" value="Aldolase_TIM"/>
</dbReference>
<dbReference type="CDD" id="cd00564">
    <property type="entry name" value="TMP_TenI"/>
    <property type="match status" value="1"/>
</dbReference>
<evidence type="ECO:0000313" key="5">
    <source>
        <dbReference type="Proteomes" id="UP000615326"/>
    </source>
</evidence>
<dbReference type="Proteomes" id="UP000615326">
    <property type="component" value="Unassembled WGS sequence"/>
</dbReference>
<evidence type="ECO:0000256" key="1">
    <source>
        <dbReference type="ARBA" id="ARBA00004948"/>
    </source>
</evidence>
<evidence type="ECO:0000259" key="3">
    <source>
        <dbReference type="Pfam" id="PF02581"/>
    </source>
</evidence>
<dbReference type="Pfam" id="PF02581">
    <property type="entry name" value="TMP-TENI"/>
    <property type="match status" value="1"/>
</dbReference>
<gene>
    <name evidence="4" type="ORF">GOB84_01310</name>
</gene>
<reference evidence="4 5" key="1">
    <citation type="journal article" date="2020" name="Int. J. Syst. Evol. Microbiol.">
        <title>Novel acetic acid bacteria from cider fermentations: Acetobacter conturbans sp. nov. and Acetobacter fallax sp. nov.</title>
        <authorList>
            <person name="Sombolestani A.S."/>
            <person name="Cleenwerck I."/>
            <person name="Cnockaert M."/>
            <person name="Borremans W."/>
            <person name="Wieme A.D."/>
            <person name="De Vuyst L."/>
            <person name="Vandamme P."/>
        </authorList>
    </citation>
    <scope>NUCLEOTIDE SEQUENCE [LARGE SCALE GENOMIC DNA]</scope>
    <source>
        <strain evidence="4 5">LMG 1637</strain>
    </source>
</reference>
<proteinExistence type="predicted"/>
<keyword evidence="5" id="KW-1185">Reference proteome</keyword>
<protein>
    <submittedName>
        <fullName evidence="4">Thiamine phosphate synthase</fullName>
    </submittedName>
</protein>
<feature type="domain" description="Thiamine phosphate synthase/TenI" evidence="3">
    <location>
        <begin position="22"/>
        <end position="179"/>
    </location>
</feature>
<dbReference type="PANTHER" id="PTHR20857:SF15">
    <property type="entry name" value="THIAMINE-PHOSPHATE SYNTHASE"/>
    <property type="match status" value="1"/>
</dbReference>
<organism evidence="4 5">
    <name type="scientific">Acetobacter fallax</name>
    <dbReference type="NCBI Taxonomy" id="1737473"/>
    <lineage>
        <taxon>Bacteria</taxon>
        <taxon>Pseudomonadati</taxon>
        <taxon>Pseudomonadota</taxon>
        <taxon>Alphaproteobacteria</taxon>
        <taxon>Acetobacterales</taxon>
        <taxon>Acetobacteraceae</taxon>
        <taxon>Acetobacter</taxon>
    </lineage>
</organism>
<dbReference type="InterPro" id="IPR022998">
    <property type="entry name" value="ThiamineP_synth_TenI"/>
</dbReference>
<evidence type="ECO:0000313" key="4">
    <source>
        <dbReference type="EMBL" id="NHO31214.1"/>
    </source>
</evidence>